<reference evidence="1" key="1">
    <citation type="submission" date="2023-08" db="EMBL/GenBank/DDBJ databases">
        <title>Reference Genome Resource for the Citrus Pathogen Phytophthora citrophthora.</title>
        <authorList>
            <person name="Moller H."/>
            <person name="Coetzee B."/>
            <person name="Rose L.J."/>
            <person name="Van Niekerk J.M."/>
        </authorList>
    </citation>
    <scope>NUCLEOTIDE SEQUENCE</scope>
    <source>
        <strain evidence="1">STE-U-9442</strain>
    </source>
</reference>
<sequence>MDYQRIEQEVATLAPRLDVMTGSLNAEDVEKGLALLEEVDKYLALCICLDTYRADKTNIVVLGTSGAGKSAVVSFLFGEGRIVVRHESKSSRVLVTKIPLHSVSISSGAVSTALLPAVSLVTLEEEPVSVWDMPESPDTRGPFVELVVHYIYRWMLKDDKNLKFIIVSPPPSNDRKLWPWRR</sequence>
<keyword evidence="2" id="KW-1185">Reference proteome</keyword>
<organism evidence="1 2">
    <name type="scientific">Phytophthora citrophthora</name>
    <dbReference type="NCBI Taxonomy" id="4793"/>
    <lineage>
        <taxon>Eukaryota</taxon>
        <taxon>Sar</taxon>
        <taxon>Stramenopiles</taxon>
        <taxon>Oomycota</taxon>
        <taxon>Peronosporomycetes</taxon>
        <taxon>Peronosporales</taxon>
        <taxon>Peronosporaceae</taxon>
        <taxon>Phytophthora</taxon>
    </lineage>
</organism>
<evidence type="ECO:0000313" key="2">
    <source>
        <dbReference type="Proteomes" id="UP001259832"/>
    </source>
</evidence>
<comment type="caution">
    <text evidence="1">The sequence shown here is derived from an EMBL/GenBank/DDBJ whole genome shotgun (WGS) entry which is preliminary data.</text>
</comment>
<evidence type="ECO:0000313" key="1">
    <source>
        <dbReference type="EMBL" id="KAK1944249.1"/>
    </source>
</evidence>
<name>A0AAD9GSH4_9STRA</name>
<dbReference type="SUPFAM" id="SSF52540">
    <property type="entry name" value="P-loop containing nucleoside triphosphate hydrolases"/>
    <property type="match status" value="1"/>
</dbReference>
<dbReference type="Gene3D" id="3.40.50.300">
    <property type="entry name" value="P-loop containing nucleotide triphosphate hydrolases"/>
    <property type="match status" value="1"/>
</dbReference>
<dbReference type="EMBL" id="JASMQC010000006">
    <property type="protein sequence ID" value="KAK1944249.1"/>
    <property type="molecule type" value="Genomic_DNA"/>
</dbReference>
<gene>
    <name evidence="1" type="ORF">P3T76_004161</name>
</gene>
<dbReference type="AlphaFoldDB" id="A0AAD9GSH4"/>
<dbReference type="Proteomes" id="UP001259832">
    <property type="component" value="Unassembled WGS sequence"/>
</dbReference>
<accession>A0AAD9GSH4</accession>
<protein>
    <submittedName>
        <fullName evidence="1">Uncharacterized protein</fullName>
    </submittedName>
</protein>
<proteinExistence type="predicted"/>
<dbReference type="InterPro" id="IPR027417">
    <property type="entry name" value="P-loop_NTPase"/>
</dbReference>